<dbReference type="Pfam" id="PF13417">
    <property type="entry name" value="GST_N_3"/>
    <property type="match status" value="1"/>
</dbReference>
<organism evidence="2 3">
    <name type="scientific">Pseudoalteromonas spongiae</name>
    <dbReference type="NCBI Taxonomy" id="298657"/>
    <lineage>
        <taxon>Bacteria</taxon>
        <taxon>Pseudomonadati</taxon>
        <taxon>Pseudomonadota</taxon>
        <taxon>Gammaproteobacteria</taxon>
        <taxon>Alteromonadales</taxon>
        <taxon>Pseudoalteromonadaceae</taxon>
        <taxon>Pseudoalteromonas</taxon>
    </lineage>
</organism>
<dbReference type="SUPFAM" id="SSF52833">
    <property type="entry name" value="Thioredoxin-like"/>
    <property type="match status" value="1"/>
</dbReference>
<dbReference type="InterPro" id="IPR036249">
    <property type="entry name" value="Thioredoxin-like_sf"/>
</dbReference>
<dbReference type="PROSITE" id="PS51354">
    <property type="entry name" value="GLUTAREDOXIN_2"/>
    <property type="match status" value="1"/>
</dbReference>
<accession>A0ABU8ENX1</accession>
<gene>
    <name evidence="2" type="ORF">WAE96_02745</name>
</gene>
<feature type="domain" description="GST N-terminal" evidence="1">
    <location>
        <begin position="43"/>
        <end position="120"/>
    </location>
</feature>
<dbReference type="EMBL" id="JBAWKS010000001">
    <property type="protein sequence ID" value="MEI4548624.1"/>
    <property type="molecule type" value="Genomic_DNA"/>
</dbReference>
<dbReference type="Proteomes" id="UP001382455">
    <property type="component" value="Unassembled WGS sequence"/>
</dbReference>
<evidence type="ECO:0000313" key="2">
    <source>
        <dbReference type="EMBL" id="MEI4548624.1"/>
    </source>
</evidence>
<dbReference type="Gene3D" id="3.40.30.10">
    <property type="entry name" value="Glutaredoxin"/>
    <property type="match status" value="1"/>
</dbReference>
<evidence type="ECO:0000259" key="1">
    <source>
        <dbReference type="Pfam" id="PF13417"/>
    </source>
</evidence>
<name>A0ABU8ENX1_9GAMM</name>
<sequence>MKFVRWLLGRIILFFDFITTPRGVKRDAQLQAEIDTKTQNLSLYQFKACPFCVKVRRAMKRNSLNIELRDAKAEGIHRETLAAEGGKVKVPCLRIEQDDKVTWLYESNDIIAFLENEVANKAA</sequence>
<reference evidence="2 3" key="1">
    <citation type="submission" date="2023-12" db="EMBL/GenBank/DDBJ databases">
        <title>Friends and Foes: Symbiotic and Algicidal bacterial influence on Karenia brevis blooms.</title>
        <authorList>
            <person name="Fei C."/>
            <person name="Mohamed A.R."/>
            <person name="Booker A."/>
            <person name="Arshad M."/>
            <person name="Klass S."/>
            <person name="Ahn S."/>
            <person name="Gilbert P.M."/>
            <person name="Heil C.A."/>
            <person name="Martinez J.M."/>
            <person name="Amin S.A."/>
        </authorList>
    </citation>
    <scope>NUCLEOTIDE SEQUENCE [LARGE SCALE GENOMIC DNA]</scope>
    <source>
        <strain evidence="2 3">CE15</strain>
    </source>
</reference>
<keyword evidence="3" id="KW-1185">Reference proteome</keyword>
<proteinExistence type="predicted"/>
<dbReference type="RefSeq" id="WP_054979748.1">
    <property type="nucleotide sequence ID" value="NZ_JBAWKS010000001.1"/>
</dbReference>
<dbReference type="InterPro" id="IPR004045">
    <property type="entry name" value="Glutathione_S-Trfase_N"/>
</dbReference>
<comment type="caution">
    <text evidence="2">The sequence shown here is derived from an EMBL/GenBank/DDBJ whole genome shotgun (WGS) entry which is preliminary data.</text>
</comment>
<evidence type="ECO:0000313" key="3">
    <source>
        <dbReference type="Proteomes" id="UP001382455"/>
    </source>
</evidence>
<protein>
    <submittedName>
        <fullName evidence="2">Glutathione S-transferase N-terminal domain-containing protein</fullName>
    </submittedName>
</protein>